<gene>
    <name evidence="2" type="ORF">RCOM_1080730</name>
</gene>
<sequence length="101" mass="11300">MAATLFLPCFLSCVNNMATFLLWRSRVEVDGEIGYWLLGILTGPTMAEEFSSADSLVSQLRRPPGSADFGWISSSGCAWDKYKSTSRRKKTDMMEARHTVL</sequence>
<dbReference type="InParanoid" id="B9RMG1"/>
<organism evidence="2 3">
    <name type="scientific">Ricinus communis</name>
    <name type="common">Castor bean</name>
    <dbReference type="NCBI Taxonomy" id="3988"/>
    <lineage>
        <taxon>Eukaryota</taxon>
        <taxon>Viridiplantae</taxon>
        <taxon>Streptophyta</taxon>
        <taxon>Embryophyta</taxon>
        <taxon>Tracheophyta</taxon>
        <taxon>Spermatophyta</taxon>
        <taxon>Magnoliopsida</taxon>
        <taxon>eudicotyledons</taxon>
        <taxon>Gunneridae</taxon>
        <taxon>Pentapetalae</taxon>
        <taxon>rosids</taxon>
        <taxon>fabids</taxon>
        <taxon>Malpighiales</taxon>
        <taxon>Euphorbiaceae</taxon>
        <taxon>Acalyphoideae</taxon>
        <taxon>Acalypheae</taxon>
        <taxon>Ricinus</taxon>
    </lineage>
</organism>
<reference evidence="3" key="1">
    <citation type="journal article" date="2010" name="Nat. Biotechnol.">
        <title>Draft genome sequence of the oilseed species Ricinus communis.</title>
        <authorList>
            <person name="Chan A.P."/>
            <person name="Crabtree J."/>
            <person name="Zhao Q."/>
            <person name="Lorenzi H."/>
            <person name="Orvis J."/>
            <person name="Puiu D."/>
            <person name="Melake-Berhan A."/>
            <person name="Jones K.M."/>
            <person name="Redman J."/>
            <person name="Chen G."/>
            <person name="Cahoon E.B."/>
            <person name="Gedil M."/>
            <person name="Stanke M."/>
            <person name="Haas B.J."/>
            <person name="Wortman J.R."/>
            <person name="Fraser-Liggett C.M."/>
            <person name="Ravel J."/>
            <person name="Rabinowicz P.D."/>
        </authorList>
    </citation>
    <scope>NUCLEOTIDE SEQUENCE [LARGE SCALE GENOMIC DNA]</scope>
    <source>
        <strain evidence="3">cv. Hale</strain>
    </source>
</reference>
<protein>
    <recommendedName>
        <fullName evidence="4">Secreted protein</fullName>
    </recommendedName>
</protein>
<accession>B9RMG1</accession>
<keyword evidence="1" id="KW-0732">Signal</keyword>
<evidence type="ECO:0008006" key="4">
    <source>
        <dbReference type="Google" id="ProtNLM"/>
    </source>
</evidence>
<keyword evidence="3" id="KW-1185">Reference proteome</keyword>
<dbReference type="Proteomes" id="UP000008311">
    <property type="component" value="Unassembled WGS sequence"/>
</dbReference>
<evidence type="ECO:0000313" key="3">
    <source>
        <dbReference type="Proteomes" id="UP000008311"/>
    </source>
</evidence>
<name>B9RMG1_RICCO</name>
<feature type="chain" id="PRO_5002888563" description="Secreted protein" evidence="1">
    <location>
        <begin position="20"/>
        <end position="101"/>
    </location>
</feature>
<evidence type="ECO:0000256" key="1">
    <source>
        <dbReference type="SAM" id="SignalP"/>
    </source>
</evidence>
<evidence type="ECO:0000313" key="2">
    <source>
        <dbReference type="EMBL" id="EEF47484.1"/>
    </source>
</evidence>
<feature type="signal peptide" evidence="1">
    <location>
        <begin position="1"/>
        <end position="19"/>
    </location>
</feature>
<dbReference type="AlphaFoldDB" id="B9RMG1"/>
<proteinExistence type="predicted"/>
<dbReference type="EMBL" id="EQ973789">
    <property type="protein sequence ID" value="EEF47484.1"/>
    <property type="molecule type" value="Genomic_DNA"/>
</dbReference>